<evidence type="ECO:0000256" key="3">
    <source>
        <dbReference type="ARBA" id="ARBA00022679"/>
    </source>
</evidence>
<dbReference type="OrthoDB" id="9977870at2759"/>
<evidence type="ECO:0000256" key="2">
    <source>
        <dbReference type="ARBA" id="ARBA00012251"/>
    </source>
</evidence>
<feature type="domain" description="RING-type" evidence="9">
    <location>
        <begin position="1"/>
        <end position="178"/>
    </location>
</feature>
<comment type="catalytic activity">
    <reaction evidence="1">
        <text>[E2 ubiquitin-conjugating enzyme]-S-ubiquitinyl-L-cysteine + [acceptor protein]-L-lysine = [E2 ubiquitin-conjugating enzyme]-L-cysteine + [acceptor protein]-N(6)-ubiquitinyl-L-lysine.</text>
        <dbReference type="EC" id="2.3.2.31"/>
    </reaction>
</comment>
<keyword evidence="7" id="KW-0833">Ubl conjugation pathway</keyword>
<evidence type="ECO:0000313" key="11">
    <source>
        <dbReference type="Proteomes" id="UP000027265"/>
    </source>
</evidence>
<dbReference type="SUPFAM" id="SSF57850">
    <property type="entry name" value="RING/U-box"/>
    <property type="match status" value="1"/>
</dbReference>
<dbReference type="PANTHER" id="PTHR11685">
    <property type="entry name" value="RBR FAMILY RING FINGER AND IBR DOMAIN-CONTAINING"/>
    <property type="match status" value="1"/>
</dbReference>
<dbReference type="EMBL" id="KL197712">
    <property type="protein sequence ID" value="KDQ61531.1"/>
    <property type="molecule type" value="Genomic_DNA"/>
</dbReference>
<evidence type="ECO:0000256" key="6">
    <source>
        <dbReference type="ARBA" id="ARBA00022771"/>
    </source>
</evidence>
<dbReference type="PROSITE" id="PS51873">
    <property type="entry name" value="TRIAD"/>
    <property type="match status" value="1"/>
</dbReference>
<sequence length="178" mass="20261">CRHYFDKSCILDLFQAATRDETLFPPRCCRRSIPFSQVRPHMSAELSTLLDEKKKEFGTLRRVYCSNASCSRFLGEASPEAKPSSKQKASKVYVCWSCGTQTCSRCKTTTTTSPSPHTCQPSPQTQQLLSFSQKRGWARCPGCTTMVELAFGCYHMICRCKTQFCYLCGKKWKRCKCP</sequence>
<evidence type="ECO:0000256" key="8">
    <source>
        <dbReference type="ARBA" id="ARBA00022833"/>
    </source>
</evidence>
<protein>
    <recommendedName>
        <fullName evidence="2">RBR-type E3 ubiquitin transferase</fullName>
        <ecNumber evidence="2">2.3.2.31</ecNumber>
    </recommendedName>
</protein>
<keyword evidence="6" id="KW-0863">Zinc-finger</keyword>
<keyword evidence="4" id="KW-0479">Metal-binding</keyword>
<proteinExistence type="predicted"/>
<gene>
    <name evidence="10" type="ORF">JAAARDRAFT_103431</name>
</gene>
<evidence type="ECO:0000313" key="10">
    <source>
        <dbReference type="EMBL" id="KDQ61531.1"/>
    </source>
</evidence>
<reference evidence="11" key="1">
    <citation type="journal article" date="2014" name="Proc. Natl. Acad. Sci. U.S.A.">
        <title>Extensive sampling of basidiomycete genomes demonstrates inadequacy of the white-rot/brown-rot paradigm for wood decay fungi.</title>
        <authorList>
            <person name="Riley R."/>
            <person name="Salamov A.A."/>
            <person name="Brown D.W."/>
            <person name="Nagy L.G."/>
            <person name="Floudas D."/>
            <person name="Held B.W."/>
            <person name="Levasseur A."/>
            <person name="Lombard V."/>
            <person name="Morin E."/>
            <person name="Otillar R."/>
            <person name="Lindquist E.A."/>
            <person name="Sun H."/>
            <person name="LaButti K.M."/>
            <person name="Schmutz J."/>
            <person name="Jabbour D."/>
            <person name="Luo H."/>
            <person name="Baker S.E."/>
            <person name="Pisabarro A.G."/>
            <person name="Walton J.D."/>
            <person name="Blanchette R.A."/>
            <person name="Henrissat B."/>
            <person name="Martin F."/>
            <person name="Cullen D."/>
            <person name="Hibbett D.S."/>
            <person name="Grigoriev I.V."/>
        </authorList>
    </citation>
    <scope>NUCLEOTIDE SEQUENCE [LARGE SCALE GENOMIC DNA]</scope>
    <source>
        <strain evidence="11">MUCL 33604</strain>
    </source>
</reference>
<keyword evidence="5" id="KW-0677">Repeat</keyword>
<dbReference type="InterPro" id="IPR044066">
    <property type="entry name" value="TRIAD_supradom"/>
</dbReference>
<keyword evidence="11" id="KW-1185">Reference proteome</keyword>
<dbReference type="CDD" id="cd22584">
    <property type="entry name" value="Rcat_RBR_unk"/>
    <property type="match status" value="1"/>
</dbReference>
<dbReference type="Gene3D" id="1.20.120.1750">
    <property type="match status" value="1"/>
</dbReference>
<dbReference type="InterPro" id="IPR031127">
    <property type="entry name" value="E3_UB_ligase_RBR"/>
</dbReference>
<evidence type="ECO:0000256" key="1">
    <source>
        <dbReference type="ARBA" id="ARBA00001798"/>
    </source>
</evidence>
<feature type="non-terminal residue" evidence="10">
    <location>
        <position position="1"/>
    </location>
</feature>
<keyword evidence="3" id="KW-0808">Transferase</keyword>
<dbReference type="Pfam" id="PF01485">
    <property type="entry name" value="IBR"/>
    <property type="match status" value="1"/>
</dbReference>
<dbReference type="HOGENOM" id="CLU_022048_5_2_1"/>
<keyword evidence="8" id="KW-0862">Zinc</keyword>
<dbReference type="AlphaFoldDB" id="A0A067QFZ5"/>
<feature type="non-terminal residue" evidence="10">
    <location>
        <position position="178"/>
    </location>
</feature>
<dbReference type="GO" id="GO:0016567">
    <property type="term" value="P:protein ubiquitination"/>
    <property type="evidence" value="ECO:0007669"/>
    <property type="project" value="InterPro"/>
</dbReference>
<evidence type="ECO:0000259" key="9">
    <source>
        <dbReference type="PROSITE" id="PS51873"/>
    </source>
</evidence>
<dbReference type="Proteomes" id="UP000027265">
    <property type="component" value="Unassembled WGS sequence"/>
</dbReference>
<evidence type="ECO:0000256" key="7">
    <source>
        <dbReference type="ARBA" id="ARBA00022786"/>
    </source>
</evidence>
<name>A0A067QFZ5_9AGAM</name>
<dbReference type="InterPro" id="IPR002867">
    <property type="entry name" value="IBR_dom"/>
</dbReference>
<evidence type="ECO:0000256" key="5">
    <source>
        <dbReference type="ARBA" id="ARBA00022737"/>
    </source>
</evidence>
<dbReference type="InParanoid" id="A0A067QFZ5"/>
<organism evidence="10 11">
    <name type="scientific">Jaapia argillacea MUCL 33604</name>
    <dbReference type="NCBI Taxonomy" id="933084"/>
    <lineage>
        <taxon>Eukaryota</taxon>
        <taxon>Fungi</taxon>
        <taxon>Dikarya</taxon>
        <taxon>Basidiomycota</taxon>
        <taxon>Agaricomycotina</taxon>
        <taxon>Agaricomycetes</taxon>
        <taxon>Agaricomycetidae</taxon>
        <taxon>Jaapiales</taxon>
        <taxon>Jaapiaceae</taxon>
        <taxon>Jaapia</taxon>
    </lineage>
</organism>
<dbReference type="GO" id="GO:0061630">
    <property type="term" value="F:ubiquitin protein ligase activity"/>
    <property type="evidence" value="ECO:0007669"/>
    <property type="project" value="UniProtKB-EC"/>
</dbReference>
<dbReference type="GO" id="GO:0008270">
    <property type="term" value="F:zinc ion binding"/>
    <property type="evidence" value="ECO:0007669"/>
    <property type="project" value="UniProtKB-KW"/>
</dbReference>
<dbReference type="EC" id="2.3.2.31" evidence="2"/>
<accession>A0A067QFZ5</accession>
<evidence type="ECO:0000256" key="4">
    <source>
        <dbReference type="ARBA" id="ARBA00022723"/>
    </source>
</evidence>
<dbReference type="STRING" id="933084.A0A067QFZ5"/>